<proteinExistence type="predicted"/>
<comment type="caution">
    <text evidence="2">The sequence shown here is derived from an EMBL/GenBank/DDBJ whole genome shotgun (WGS) entry which is preliminary data.</text>
</comment>
<accession>A0A1A3H3C9</accession>
<name>A0A1A3H3C9_MYCMU</name>
<protein>
    <submittedName>
        <fullName evidence="2">Uncharacterized protein</fullName>
    </submittedName>
</protein>
<organism evidence="2 3">
    <name type="scientific">Mycolicibacterium mucogenicum</name>
    <name type="common">Mycobacterium mucogenicum</name>
    <dbReference type="NCBI Taxonomy" id="56689"/>
    <lineage>
        <taxon>Bacteria</taxon>
        <taxon>Bacillati</taxon>
        <taxon>Actinomycetota</taxon>
        <taxon>Actinomycetes</taxon>
        <taxon>Mycobacteriales</taxon>
        <taxon>Mycobacteriaceae</taxon>
        <taxon>Mycolicibacterium</taxon>
    </lineage>
</organism>
<dbReference type="OrthoDB" id="4641992at2"/>
<sequence>MGDDSDFDDTDSVNDPRAQYRERREHAQAQARLRYRDHLTAVLAQQGVARPDELAEVALDALTLWQYVDSGASCRCSCHPQLPDTDLHNYGRDCPCTQSKKLRSRAMQNWRNDIETLWPSPEGQRRAAADAAAKAKLIEWLTTQPAVTIHSHGGFAPEQWRGDVDGHSFKFRERHGQWGIEIDLRPSGTFIRYLAGTEPDGGDAYQMRELERGELIAYGTIGDAGYGATYVERARFIIDTIRAHLTRQTCAYHLEDLGRLDCLLGVSARWCPLCGTRLARHR</sequence>
<feature type="region of interest" description="Disordered" evidence="1">
    <location>
        <begin position="1"/>
        <end position="25"/>
    </location>
</feature>
<dbReference type="Proteomes" id="UP000093898">
    <property type="component" value="Unassembled WGS sequence"/>
</dbReference>
<evidence type="ECO:0000313" key="3">
    <source>
        <dbReference type="Proteomes" id="UP000093898"/>
    </source>
</evidence>
<gene>
    <name evidence="2" type="ORF">A5630_20770</name>
</gene>
<evidence type="ECO:0000313" key="2">
    <source>
        <dbReference type="EMBL" id="OBJ42545.1"/>
    </source>
</evidence>
<dbReference type="RefSeq" id="WP_064980767.1">
    <property type="nucleotide sequence ID" value="NZ_LZLC01000099.1"/>
</dbReference>
<reference evidence="2 3" key="1">
    <citation type="submission" date="2016-06" db="EMBL/GenBank/DDBJ databases">
        <authorList>
            <person name="Kjaerup R.B."/>
            <person name="Dalgaard T.S."/>
            <person name="Juul-Madsen H.R."/>
        </authorList>
    </citation>
    <scope>NUCLEOTIDE SEQUENCE [LARGE SCALE GENOMIC DNA]</scope>
    <source>
        <strain evidence="2 3">1127319.6</strain>
    </source>
</reference>
<feature type="compositionally biased region" description="Acidic residues" evidence="1">
    <location>
        <begin position="1"/>
        <end position="12"/>
    </location>
</feature>
<dbReference type="EMBL" id="LZLC01000099">
    <property type="protein sequence ID" value="OBJ42545.1"/>
    <property type="molecule type" value="Genomic_DNA"/>
</dbReference>
<dbReference type="AlphaFoldDB" id="A0A1A3H3C9"/>
<evidence type="ECO:0000256" key="1">
    <source>
        <dbReference type="SAM" id="MobiDB-lite"/>
    </source>
</evidence>